<sequence length="385" mass="41785">MIASQTQPVRRCHVYSADPEQAADELYQQLWQPDCSLVLLFVAPDYQLDKLAAALARRFGDVPVVGCTTAGEISPDGYRCHSIVGASFAAPDFFSVIKRIDALPDFDLSDALGTVMAARYALGQKCGFPLERRTFALLLVDGLSAREEQLAGRLARALGDIPICGGSAGDNMRFERTYILVDGQFVSDSAVLVLVATPHPFEVFKSEHTVRNGERLVVTEADSERRLVTEINAEPAAAEYARLLGVSPEKLSPLSFAAHPLVLNVGGVPYVRSIQRINPDLSLSFFCAVDEGIVLSGTRAVDIVDNLARTFHDLRSRLGQFQIVLGFDCILRTLPLLQSDAIARLSGLLAANAVIGFSTYGEQYQAMHVNQTFTGIAIGYGHGHD</sequence>
<feature type="domain" description="FIST" evidence="1">
    <location>
        <begin position="33"/>
        <end position="235"/>
    </location>
</feature>
<protein>
    <submittedName>
        <fullName evidence="3">Nitric oxide-sensing protein NosP</fullName>
    </submittedName>
</protein>
<evidence type="ECO:0000313" key="3">
    <source>
        <dbReference type="EMBL" id="MEQ6291775.1"/>
    </source>
</evidence>
<dbReference type="Pfam" id="PF08495">
    <property type="entry name" value="FIST"/>
    <property type="match status" value="1"/>
</dbReference>
<evidence type="ECO:0000313" key="4">
    <source>
        <dbReference type="Proteomes" id="UP001433638"/>
    </source>
</evidence>
<name>A0ABV1M8U0_9NEIS</name>
<dbReference type="RefSeq" id="WP_349589082.1">
    <property type="nucleotide sequence ID" value="NZ_JBEFLD010000007.1"/>
</dbReference>
<proteinExistence type="predicted"/>
<dbReference type="EMBL" id="JBEFLD010000007">
    <property type="protein sequence ID" value="MEQ6291775.1"/>
    <property type="molecule type" value="Genomic_DNA"/>
</dbReference>
<dbReference type="Pfam" id="PF10442">
    <property type="entry name" value="FIST_C"/>
    <property type="match status" value="1"/>
</dbReference>
<dbReference type="Proteomes" id="UP001433638">
    <property type="component" value="Unassembled WGS sequence"/>
</dbReference>
<dbReference type="SMART" id="SM00897">
    <property type="entry name" value="FIST"/>
    <property type="match status" value="1"/>
</dbReference>
<organism evidence="3 4">
    <name type="scientific">Vogesella oryzagri</name>
    <dbReference type="NCBI Taxonomy" id="3160864"/>
    <lineage>
        <taxon>Bacteria</taxon>
        <taxon>Pseudomonadati</taxon>
        <taxon>Pseudomonadota</taxon>
        <taxon>Betaproteobacteria</taxon>
        <taxon>Neisseriales</taxon>
        <taxon>Chromobacteriaceae</taxon>
        <taxon>Vogesella</taxon>
    </lineage>
</organism>
<evidence type="ECO:0000259" key="1">
    <source>
        <dbReference type="SMART" id="SM00897"/>
    </source>
</evidence>
<keyword evidence="4" id="KW-1185">Reference proteome</keyword>
<accession>A0ABV1M8U0</accession>
<reference evidence="3" key="1">
    <citation type="submission" date="2024-06" db="EMBL/GenBank/DDBJ databases">
        <title>Genome sequence of Vogesella sp. MAHUQ-64.</title>
        <authorList>
            <person name="Huq M.A."/>
        </authorList>
    </citation>
    <scope>NUCLEOTIDE SEQUENCE</scope>
    <source>
        <strain evidence="3">MAHUQ-64</strain>
    </source>
</reference>
<dbReference type="PANTHER" id="PTHR40252">
    <property type="entry name" value="BLR0328 PROTEIN"/>
    <property type="match status" value="1"/>
</dbReference>
<comment type="caution">
    <text evidence="3">The sequence shown here is derived from an EMBL/GenBank/DDBJ whole genome shotgun (WGS) entry which is preliminary data.</text>
</comment>
<dbReference type="InterPro" id="IPR013702">
    <property type="entry name" value="FIST_domain_N"/>
</dbReference>
<dbReference type="NCBIfam" id="NF041558">
    <property type="entry name" value="NosP"/>
    <property type="match status" value="1"/>
</dbReference>
<gene>
    <name evidence="3" type="primary">nosP</name>
    <name evidence="3" type="ORF">ABNW52_14245</name>
</gene>
<feature type="domain" description="FIST C-domain" evidence="2">
    <location>
        <begin position="236"/>
        <end position="366"/>
    </location>
</feature>
<dbReference type="SMART" id="SM01204">
    <property type="entry name" value="FIST_C"/>
    <property type="match status" value="1"/>
</dbReference>
<dbReference type="PANTHER" id="PTHR40252:SF2">
    <property type="entry name" value="BLR0328 PROTEIN"/>
    <property type="match status" value="1"/>
</dbReference>
<evidence type="ECO:0000259" key="2">
    <source>
        <dbReference type="SMART" id="SM01204"/>
    </source>
</evidence>
<dbReference type="InterPro" id="IPR019494">
    <property type="entry name" value="FIST_C"/>
</dbReference>